<dbReference type="AlphaFoldDB" id="W7X8Y2"/>
<feature type="compositionally biased region" description="Low complexity" evidence="1">
    <location>
        <begin position="218"/>
        <end position="238"/>
    </location>
</feature>
<dbReference type="InParanoid" id="W7X8Y2"/>
<evidence type="ECO:0000256" key="1">
    <source>
        <dbReference type="SAM" id="MobiDB-lite"/>
    </source>
</evidence>
<evidence type="ECO:0000313" key="2">
    <source>
        <dbReference type="EMBL" id="EWS75840.1"/>
    </source>
</evidence>
<dbReference type="EMBL" id="GG662802">
    <property type="protein sequence ID" value="EWS75840.1"/>
    <property type="molecule type" value="Genomic_DNA"/>
</dbReference>
<feature type="region of interest" description="Disordered" evidence="1">
    <location>
        <begin position="88"/>
        <end position="123"/>
    </location>
</feature>
<feature type="region of interest" description="Disordered" evidence="1">
    <location>
        <begin position="215"/>
        <end position="238"/>
    </location>
</feature>
<feature type="compositionally biased region" description="Polar residues" evidence="1">
    <location>
        <begin position="291"/>
        <end position="301"/>
    </location>
</feature>
<sequence>MTSIFDSALNFVQEREEPVDFIDIFFDYESKKEDLGIFDDILQNKHQAKKLSPLKQKNLSSSYMNNSNSNSMSATIDYISNKSQSFINQLPSSNKNQSTGRQLKSSKLSPLKHDFQSPQSRLTNSLSIYQNGSQSFKNLKQSIDAVNSVKQQQQFFNKEFLNEYINKEQQKQQQIYESQAQQNGEKGDIDDMYKNPLFKNNLNRLRLQQIEFYPSPPQKSKVNSNHQNQSNHQTSQFNEPTQSQMLYDMFDQNHPYSLKQGNNFLKEHFNLQIKNVPDPRKKWVVRKINKQPGNNTQTSSQQREEKNTKFSQNQSLFTNNENQQLSTQTDESNAFEMVQKSVQGTRDQMIIKSLNPQFPNKNNFFQTGFDFNQQNNEKNGFINLNNLMISINSPTFYFNQDQFFNQNFSPKTAPSQSRKDKAFQIKKFQPQTASLNTKSEYNKAFFKEPVPQNNVLMRQKLNKVKSDHYFSKQKQNQLFDDNISNNNQNIHESSKLQMKLKKQNLASKLFKQENQNSQNDINGFLPFALEQLIDNNPKVLPLYCLNFSRALEKRLLLNSLGV</sequence>
<proteinExistence type="predicted"/>
<evidence type="ECO:0000313" key="3">
    <source>
        <dbReference type="Proteomes" id="UP000009168"/>
    </source>
</evidence>
<feature type="compositionally biased region" description="Low complexity" evidence="1">
    <location>
        <begin position="172"/>
        <end position="183"/>
    </location>
</feature>
<dbReference type="GeneID" id="24441369"/>
<keyword evidence="3" id="KW-1185">Reference proteome</keyword>
<dbReference type="eggNOG" id="KOG0498">
    <property type="taxonomic scope" value="Eukaryota"/>
</dbReference>
<accession>W7X8Y2</accession>
<feature type="region of interest" description="Disordered" evidence="1">
    <location>
        <begin position="288"/>
        <end position="332"/>
    </location>
</feature>
<gene>
    <name evidence="2" type="ORF">TTHERM_001005019</name>
</gene>
<feature type="region of interest" description="Disordered" evidence="1">
    <location>
        <begin position="172"/>
        <end position="195"/>
    </location>
</feature>
<feature type="compositionally biased region" description="Polar residues" evidence="1">
    <location>
        <begin position="309"/>
        <end position="332"/>
    </location>
</feature>
<dbReference type="RefSeq" id="XP_012651623.1">
    <property type="nucleotide sequence ID" value="XM_012796169.1"/>
</dbReference>
<feature type="compositionally biased region" description="Polar residues" evidence="1">
    <location>
        <begin position="88"/>
        <end position="108"/>
    </location>
</feature>
<protein>
    <submittedName>
        <fullName evidence="2">Cyclic nucleotide-binding domain protein</fullName>
    </submittedName>
</protein>
<dbReference type="Proteomes" id="UP000009168">
    <property type="component" value="Unassembled WGS sequence"/>
</dbReference>
<organism evidence="2 3">
    <name type="scientific">Tetrahymena thermophila (strain SB210)</name>
    <dbReference type="NCBI Taxonomy" id="312017"/>
    <lineage>
        <taxon>Eukaryota</taxon>
        <taxon>Sar</taxon>
        <taxon>Alveolata</taxon>
        <taxon>Ciliophora</taxon>
        <taxon>Intramacronucleata</taxon>
        <taxon>Oligohymenophorea</taxon>
        <taxon>Hymenostomatida</taxon>
        <taxon>Tetrahymenina</taxon>
        <taxon>Tetrahymenidae</taxon>
        <taxon>Tetrahymena</taxon>
    </lineage>
</organism>
<reference evidence="3" key="1">
    <citation type="journal article" date="2006" name="PLoS Biol.">
        <title>Macronuclear genome sequence of the ciliate Tetrahymena thermophila, a model eukaryote.</title>
        <authorList>
            <person name="Eisen J.A."/>
            <person name="Coyne R.S."/>
            <person name="Wu M."/>
            <person name="Wu D."/>
            <person name="Thiagarajan M."/>
            <person name="Wortman J.R."/>
            <person name="Badger J.H."/>
            <person name="Ren Q."/>
            <person name="Amedeo P."/>
            <person name="Jones K.M."/>
            <person name="Tallon L.J."/>
            <person name="Delcher A.L."/>
            <person name="Salzberg S.L."/>
            <person name="Silva J.C."/>
            <person name="Haas B.J."/>
            <person name="Majoros W.H."/>
            <person name="Farzad M."/>
            <person name="Carlton J.M."/>
            <person name="Smith R.K. Jr."/>
            <person name="Garg J."/>
            <person name="Pearlman R.E."/>
            <person name="Karrer K.M."/>
            <person name="Sun L."/>
            <person name="Manning G."/>
            <person name="Elde N.C."/>
            <person name="Turkewitz A.P."/>
            <person name="Asai D.J."/>
            <person name="Wilkes D.E."/>
            <person name="Wang Y."/>
            <person name="Cai H."/>
            <person name="Collins K."/>
            <person name="Stewart B.A."/>
            <person name="Lee S.R."/>
            <person name="Wilamowska K."/>
            <person name="Weinberg Z."/>
            <person name="Ruzzo W.L."/>
            <person name="Wloga D."/>
            <person name="Gaertig J."/>
            <person name="Frankel J."/>
            <person name="Tsao C.-C."/>
            <person name="Gorovsky M.A."/>
            <person name="Keeling P.J."/>
            <person name="Waller R.F."/>
            <person name="Patron N.J."/>
            <person name="Cherry J.M."/>
            <person name="Stover N.A."/>
            <person name="Krieger C.J."/>
            <person name="del Toro C."/>
            <person name="Ryder H.F."/>
            <person name="Williamson S.C."/>
            <person name="Barbeau R.A."/>
            <person name="Hamilton E.P."/>
            <person name="Orias E."/>
        </authorList>
    </citation>
    <scope>NUCLEOTIDE SEQUENCE [LARGE SCALE GENOMIC DNA]</scope>
    <source>
        <strain evidence="3">SB210</strain>
    </source>
</reference>
<dbReference type="KEGG" id="tet:TTHERM_001005019"/>
<name>W7X8Y2_TETTS</name>